<dbReference type="SUPFAM" id="SSF55298">
    <property type="entry name" value="YjgF-like"/>
    <property type="match status" value="1"/>
</dbReference>
<dbReference type="CDD" id="cd00448">
    <property type="entry name" value="YjgF_YER057c_UK114_family"/>
    <property type="match status" value="1"/>
</dbReference>
<dbReference type="Proteomes" id="UP000052258">
    <property type="component" value="Unassembled WGS sequence"/>
</dbReference>
<dbReference type="Gene3D" id="3.30.1330.40">
    <property type="entry name" value="RutC-like"/>
    <property type="match status" value="1"/>
</dbReference>
<protein>
    <submittedName>
        <fullName evidence="2">Endoribonuclease L-PSP</fullName>
    </submittedName>
</protein>
<dbReference type="OrthoDB" id="9803101at2"/>
<dbReference type="InterPro" id="IPR035959">
    <property type="entry name" value="RutC-like_sf"/>
</dbReference>
<dbReference type="EMBL" id="AZHO01000008">
    <property type="protein sequence ID" value="KMT60389.1"/>
    <property type="molecule type" value="Genomic_DNA"/>
</dbReference>
<name>A0A0J8GHA4_9LIST</name>
<evidence type="ECO:0000313" key="2">
    <source>
        <dbReference type="EMBL" id="KMT60389.1"/>
    </source>
</evidence>
<dbReference type="Pfam" id="PF01042">
    <property type="entry name" value="Ribonuc_L-PSP"/>
    <property type="match status" value="1"/>
</dbReference>
<reference evidence="2 3" key="1">
    <citation type="journal article" date="2015" name="Genome Biol. Evol.">
        <title>Comparative Genomics of Listeria Sensu Lato: Genus-Wide Differences in Evolutionary Dynamics and the Progressive Gain of Complex, Potentially Pathogenicity-Related Traits through Lateral Gene Transfer.</title>
        <authorList>
            <person name="Chiara M."/>
            <person name="Caruso M."/>
            <person name="D'Erchia A.M."/>
            <person name="Manzari C."/>
            <person name="Fraccalvieri R."/>
            <person name="Goffredo E."/>
            <person name="Latorre L."/>
            <person name="Miccolupo A."/>
            <person name="Padalino I."/>
            <person name="Santagada G."/>
            <person name="Chiocco D."/>
            <person name="Pesole G."/>
            <person name="Horner D.S."/>
            <person name="Parisi A."/>
        </authorList>
    </citation>
    <scope>NUCLEOTIDE SEQUENCE [LARGE SCALE GENOMIC DNA]</scope>
    <source>
        <strain evidence="2 3">1991</strain>
    </source>
</reference>
<dbReference type="PANTHER" id="PTHR11803:SF39">
    <property type="entry name" value="2-IMINOBUTANOATE_2-IMINOPROPANOATE DEAMINASE"/>
    <property type="match status" value="1"/>
</dbReference>
<evidence type="ECO:0000256" key="1">
    <source>
        <dbReference type="ARBA" id="ARBA00010552"/>
    </source>
</evidence>
<dbReference type="PANTHER" id="PTHR11803">
    <property type="entry name" value="2-IMINOBUTANOATE/2-IMINOPROPANOATE DEAMINASE RIDA"/>
    <property type="match status" value="1"/>
</dbReference>
<sequence>MKEKVHSDKAPQAIGPYSHAVKASGFVFTSGQIGVNPETGELQEGIANQTKQVFQNLHNVLEEAGSSLEKAVKLTVFLKDLQDFKEVNEIYATYFTGVFPARSAFQVAALPMNALVEIEVVAEV</sequence>
<dbReference type="PATRIC" id="fig|1430899.3.peg.851"/>
<comment type="similarity">
    <text evidence="1">Belongs to the RutC family.</text>
</comment>
<dbReference type="InterPro" id="IPR019897">
    <property type="entry name" value="RidA_CS"/>
</dbReference>
<dbReference type="InterPro" id="IPR006056">
    <property type="entry name" value="RidA"/>
</dbReference>
<dbReference type="GO" id="GO:0019239">
    <property type="term" value="F:deaminase activity"/>
    <property type="evidence" value="ECO:0007669"/>
    <property type="project" value="TreeGrafter"/>
</dbReference>
<dbReference type="GO" id="GO:0005829">
    <property type="term" value="C:cytosol"/>
    <property type="evidence" value="ECO:0007669"/>
    <property type="project" value="TreeGrafter"/>
</dbReference>
<proteinExistence type="inferred from homology"/>
<gene>
    <name evidence="2" type="ORF">X560_0826</name>
</gene>
<accession>A0A0J8GHA4</accession>
<evidence type="ECO:0000313" key="3">
    <source>
        <dbReference type="Proteomes" id="UP000052258"/>
    </source>
</evidence>
<keyword evidence="3" id="KW-1185">Reference proteome</keyword>
<dbReference type="AlphaFoldDB" id="A0A0J8GHA4"/>
<dbReference type="InterPro" id="IPR006175">
    <property type="entry name" value="YjgF/YER057c/UK114"/>
</dbReference>
<organism evidence="2 3">
    <name type="scientific">Listeria fleischmannii 1991</name>
    <dbReference type="NCBI Taxonomy" id="1430899"/>
    <lineage>
        <taxon>Bacteria</taxon>
        <taxon>Bacillati</taxon>
        <taxon>Bacillota</taxon>
        <taxon>Bacilli</taxon>
        <taxon>Bacillales</taxon>
        <taxon>Listeriaceae</taxon>
        <taxon>Listeria</taxon>
    </lineage>
</organism>
<comment type="caution">
    <text evidence="2">The sequence shown here is derived from an EMBL/GenBank/DDBJ whole genome shotgun (WGS) entry which is preliminary data.</text>
</comment>
<dbReference type="FunFam" id="3.30.1330.40:FF:000001">
    <property type="entry name" value="L-PSP family endoribonuclease"/>
    <property type="match status" value="1"/>
</dbReference>
<dbReference type="NCBIfam" id="TIGR00004">
    <property type="entry name" value="Rid family detoxifying hydrolase"/>
    <property type="match status" value="1"/>
</dbReference>
<dbReference type="PROSITE" id="PS01094">
    <property type="entry name" value="UPF0076"/>
    <property type="match status" value="1"/>
</dbReference>